<name>A0A5N6MKM4_9ASTR</name>
<keyword evidence="2" id="KW-1185">Reference proteome</keyword>
<dbReference type="PANTHER" id="PTHR48451:SF1">
    <property type="entry name" value="DUF4218 DOMAIN-CONTAINING PROTEIN"/>
    <property type="match status" value="1"/>
</dbReference>
<evidence type="ECO:0000313" key="2">
    <source>
        <dbReference type="Proteomes" id="UP000326396"/>
    </source>
</evidence>
<sequence length="105" mass="12657">MFDYEMNKIHCQYFADWFKKKVARMEEQGDEVTEDLKWLARGPFRSVARYSGYLVKGYRFHTRYREESLRTQNSGVVVTVEGENYASSRDRRHVHSVNNYYEVSR</sequence>
<evidence type="ECO:0000313" key="1">
    <source>
        <dbReference type="EMBL" id="KAD3640117.1"/>
    </source>
</evidence>
<comment type="caution">
    <text evidence="1">The sequence shown here is derived from an EMBL/GenBank/DDBJ whole genome shotgun (WGS) entry which is preliminary data.</text>
</comment>
<protein>
    <submittedName>
        <fullName evidence="1">Uncharacterized protein</fullName>
    </submittedName>
</protein>
<dbReference type="EMBL" id="SZYD01000015">
    <property type="protein sequence ID" value="KAD3640117.1"/>
    <property type="molecule type" value="Genomic_DNA"/>
</dbReference>
<accession>A0A5N6MKM4</accession>
<dbReference type="PANTHER" id="PTHR48451">
    <property type="entry name" value="DUF4218 DOMAIN-CONTAINING PROTEIN"/>
    <property type="match status" value="1"/>
</dbReference>
<reference evidence="1 2" key="1">
    <citation type="submission" date="2019-05" db="EMBL/GenBank/DDBJ databases">
        <title>Mikania micrantha, genome provides insights into the molecular mechanism of rapid growth.</title>
        <authorList>
            <person name="Liu B."/>
        </authorList>
    </citation>
    <scope>NUCLEOTIDE SEQUENCE [LARGE SCALE GENOMIC DNA]</scope>
    <source>
        <strain evidence="1">NLD-2019</strain>
        <tissue evidence="1">Leaf</tissue>
    </source>
</reference>
<gene>
    <name evidence="1" type="ORF">E3N88_29340</name>
</gene>
<dbReference type="OrthoDB" id="1435604at2759"/>
<dbReference type="AlphaFoldDB" id="A0A5N6MKM4"/>
<proteinExistence type="predicted"/>
<dbReference type="Proteomes" id="UP000326396">
    <property type="component" value="Linkage Group LG5"/>
</dbReference>
<organism evidence="1 2">
    <name type="scientific">Mikania micrantha</name>
    <name type="common">bitter vine</name>
    <dbReference type="NCBI Taxonomy" id="192012"/>
    <lineage>
        <taxon>Eukaryota</taxon>
        <taxon>Viridiplantae</taxon>
        <taxon>Streptophyta</taxon>
        <taxon>Embryophyta</taxon>
        <taxon>Tracheophyta</taxon>
        <taxon>Spermatophyta</taxon>
        <taxon>Magnoliopsida</taxon>
        <taxon>eudicotyledons</taxon>
        <taxon>Gunneridae</taxon>
        <taxon>Pentapetalae</taxon>
        <taxon>asterids</taxon>
        <taxon>campanulids</taxon>
        <taxon>Asterales</taxon>
        <taxon>Asteraceae</taxon>
        <taxon>Asteroideae</taxon>
        <taxon>Heliantheae alliance</taxon>
        <taxon>Eupatorieae</taxon>
        <taxon>Mikania</taxon>
    </lineage>
</organism>